<dbReference type="InterPro" id="IPR012338">
    <property type="entry name" value="Beta-lactam/transpept-like"/>
</dbReference>
<evidence type="ECO:0000313" key="8">
    <source>
        <dbReference type="Proteomes" id="UP000002875"/>
    </source>
</evidence>
<dbReference type="InterPro" id="IPR036138">
    <property type="entry name" value="PBP_dimer_sf"/>
</dbReference>
<dbReference type="InterPro" id="IPR050515">
    <property type="entry name" value="Beta-lactam/transpept"/>
</dbReference>
<keyword evidence="2" id="KW-0378">Hydrolase</keyword>
<dbReference type="Pfam" id="PF00905">
    <property type="entry name" value="Transpeptidase"/>
    <property type="match status" value="1"/>
</dbReference>
<comment type="subcellular location">
    <subcellularLocation>
        <location evidence="1">Membrane</location>
    </subcellularLocation>
</comment>
<reference evidence="7 8" key="1">
    <citation type="submission" date="2011-07" db="EMBL/GenBank/DDBJ databases">
        <title>The complete genome of chromosome of Emticicia oligotrophica DSM 17448.</title>
        <authorList>
            <consortium name="US DOE Joint Genome Institute (JGI-PGF)"/>
            <person name="Lucas S."/>
            <person name="Han J."/>
            <person name="Lapidus A."/>
            <person name="Bruce D."/>
            <person name="Goodwin L."/>
            <person name="Pitluck S."/>
            <person name="Peters L."/>
            <person name="Kyrpides N."/>
            <person name="Mavromatis K."/>
            <person name="Ivanova N."/>
            <person name="Ovchinnikova G."/>
            <person name="Teshima H."/>
            <person name="Detter J.C."/>
            <person name="Tapia R."/>
            <person name="Han C."/>
            <person name="Land M."/>
            <person name="Hauser L."/>
            <person name="Markowitz V."/>
            <person name="Cheng J.-F."/>
            <person name="Hugenholtz P."/>
            <person name="Woyke T."/>
            <person name="Wu D."/>
            <person name="Tindall B."/>
            <person name="Pomrenke H."/>
            <person name="Brambilla E."/>
            <person name="Klenk H.-P."/>
            <person name="Eisen J.A."/>
        </authorList>
    </citation>
    <scope>NUCLEOTIDE SEQUENCE [LARGE SCALE GENOMIC DNA]</scope>
    <source>
        <strain evidence="7 8">DSM 17448</strain>
    </source>
</reference>
<keyword evidence="2" id="KW-0645">Protease</keyword>
<sequence length="700" mass="78716">MAPKRSIREEIQWRAKVTFGIVFIIGSLITAQIFVIQVFQKKKWADKMEKVQSKPMKIRAQRGNIFAADGRSLLATSVPRYRVGIDVTRAKPAYFKEKIDSLCRKLANFFQDRSAEDYKRLIKNAREEKKLIFVALGNRLVDYQERQQIKTFPFFREGPMKGGGKFERLERRVMPFDDMALRSIGKLDRDTQTRGDFGIEFSFNNYLAGRDGVGLFQRLTGGVWKPVEDSPEVRPEAGLDVITTIDVNYQDIVESALRNQVINTNAKYGSAVVMEIATGEIKAITNLSRRNGSDSTSKFYTEDFNYAVRGGTDPGSTFKLATMVALLEKSNLSLNEDAGFCGGSIMHNKTEMTCSEEHGNQTVKQVFEHSCNIGIYNLVKKHFGFSNADEFVSYLTRFKLDQPVGFQLKGETEPIIKNRKSSTFSNTTIPWMSIGYETRLTPLQMLTFYNAIANNGHWVQPLIVKEIREADRVTERFEANQDPTPICSERTAKLAQEMMRGVVENGTAQNINTGFCKVAGKTGTSRKRENGYVKNQYYTAFIGFFPADNPKYSCAVIIDEPQGANLYARDVAAPVFRTIADKIFAYDVALHPSKNKASNIQKIQTQAQAGYAEDFRTVNEELGIQNSPSSAGWVKASKNGSSVAWQRVEDRKDLPDVSGMSLRDAIHILENKGFKVRYSGLGKVSDYAIVQPKVVSLVLK</sequence>
<dbReference type="PANTHER" id="PTHR30627:SF1">
    <property type="entry name" value="PEPTIDOGLYCAN D,D-TRANSPEPTIDASE FTSI"/>
    <property type="match status" value="1"/>
</dbReference>
<dbReference type="Pfam" id="PF03717">
    <property type="entry name" value="PBP_dimer"/>
    <property type="match status" value="1"/>
</dbReference>
<organism evidence="7 8">
    <name type="scientific">Emticicia oligotrophica (strain DSM 17448 / CIP 109782 / MTCC 6937 / GPTSA100-15)</name>
    <dbReference type="NCBI Taxonomy" id="929562"/>
    <lineage>
        <taxon>Bacteria</taxon>
        <taxon>Pseudomonadati</taxon>
        <taxon>Bacteroidota</taxon>
        <taxon>Cytophagia</taxon>
        <taxon>Cytophagales</taxon>
        <taxon>Leadbetterellaceae</taxon>
        <taxon>Emticicia</taxon>
    </lineage>
</organism>
<feature type="domain" description="Penicillin-binding protein dimerisation" evidence="6">
    <location>
        <begin position="58"/>
        <end position="213"/>
    </location>
</feature>
<dbReference type="InterPro" id="IPR001460">
    <property type="entry name" value="PCN-bd_Tpept"/>
</dbReference>
<accession>A0ABM5N057</accession>
<dbReference type="InterPro" id="IPR005311">
    <property type="entry name" value="PBP_dimer"/>
</dbReference>
<gene>
    <name evidence="7" type="ordered locus">Emtol_1671</name>
</gene>
<keyword evidence="3 4" id="KW-0472">Membrane</keyword>
<evidence type="ECO:0000256" key="2">
    <source>
        <dbReference type="ARBA" id="ARBA00022645"/>
    </source>
</evidence>
<dbReference type="Gene3D" id="3.90.1310.10">
    <property type="entry name" value="Penicillin-binding protein 2a (Domain 2)"/>
    <property type="match status" value="1"/>
</dbReference>
<evidence type="ECO:0000256" key="4">
    <source>
        <dbReference type="SAM" id="Phobius"/>
    </source>
</evidence>
<feature type="domain" description="Penicillin-binding protein transpeptidase" evidence="5">
    <location>
        <begin position="269"/>
        <end position="580"/>
    </location>
</feature>
<evidence type="ECO:0000256" key="1">
    <source>
        <dbReference type="ARBA" id="ARBA00004370"/>
    </source>
</evidence>
<keyword evidence="8" id="KW-1185">Reference proteome</keyword>
<protein>
    <submittedName>
        <fullName evidence="7">Penicillin-binding protein transpeptidase</fullName>
    </submittedName>
</protein>
<evidence type="ECO:0000256" key="3">
    <source>
        <dbReference type="ARBA" id="ARBA00023136"/>
    </source>
</evidence>
<dbReference type="PANTHER" id="PTHR30627">
    <property type="entry name" value="PEPTIDOGLYCAN D,D-TRANSPEPTIDASE"/>
    <property type="match status" value="1"/>
</dbReference>
<dbReference type="Gene3D" id="3.30.450.330">
    <property type="match status" value="1"/>
</dbReference>
<dbReference type="SUPFAM" id="SSF56601">
    <property type="entry name" value="beta-lactamase/transpeptidase-like"/>
    <property type="match status" value="1"/>
</dbReference>
<feature type="transmembrane region" description="Helical" evidence="4">
    <location>
        <begin position="21"/>
        <end position="39"/>
    </location>
</feature>
<name>A0ABM5N057_EMTOG</name>
<proteinExistence type="predicted"/>
<evidence type="ECO:0000259" key="6">
    <source>
        <dbReference type="Pfam" id="PF03717"/>
    </source>
</evidence>
<evidence type="ECO:0000313" key="7">
    <source>
        <dbReference type="EMBL" id="AFK02816.1"/>
    </source>
</evidence>
<keyword evidence="4" id="KW-1133">Transmembrane helix</keyword>
<dbReference type="RefSeq" id="WP_015028516.1">
    <property type="nucleotide sequence ID" value="NC_018748.1"/>
</dbReference>
<dbReference type="SUPFAM" id="SSF56519">
    <property type="entry name" value="Penicillin binding protein dimerisation domain"/>
    <property type="match status" value="1"/>
</dbReference>
<evidence type="ECO:0000259" key="5">
    <source>
        <dbReference type="Pfam" id="PF00905"/>
    </source>
</evidence>
<dbReference type="EMBL" id="CP002961">
    <property type="protein sequence ID" value="AFK02816.1"/>
    <property type="molecule type" value="Genomic_DNA"/>
</dbReference>
<dbReference type="Proteomes" id="UP000002875">
    <property type="component" value="Chromosome"/>
</dbReference>
<dbReference type="Gene3D" id="3.40.710.10">
    <property type="entry name" value="DD-peptidase/beta-lactamase superfamily"/>
    <property type="match status" value="1"/>
</dbReference>
<keyword evidence="2" id="KW-0121">Carboxypeptidase</keyword>
<keyword evidence="4" id="KW-0812">Transmembrane</keyword>